<dbReference type="NCBIfam" id="TIGR00254">
    <property type="entry name" value="GGDEF"/>
    <property type="match status" value="1"/>
</dbReference>
<dbReference type="SUPFAM" id="SSF55785">
    <property type="entry name" value="PYP-like sensor domain (PAS domain)"/>
    <property type="match status" value="1"/>
</dbReference>
<dbReference type="PROSITE" id="PS50883">
    <property type="entry name" value="EAL"/>
    <property type="match status" value="1"/>
</dbReference>
<dbReference type="Gene3D" id="3.30.70.270">
    <property type="match status" value="1"/>
</dbReference>
<evidence type="ECO:0008006" key="7">
    <source>
        <dbReference type="Google" id="ProtNLM"/>
    </source>
</evidence>
<dbReference type="InterPro" id="IPR000014">
    <property type="entry name" value="PAS"/>
</dbReference>
<dbReference type="PROSITE" id="PS50112">
    <property type="entry name" value="PAS"/>
    <property type="match status" value="1"/>
</dbReference>
<dbReference type="Pfam" id="PF13426">
    <property type="entry name" value="PAS_9"/>
    <property type="match status" value="1"/>
</dbReference>
<dbReference type="PANTHER" id="PTHR44757:SF2">
    <property type="entry name" value="BIOFILM ARCHITECTURE MAINTENANCE PROTEIN MBAA"/>
    <property type="match status" value="1"/>
</dbReference>
<dbReference type="Pfam" id="PF00990">
    <property type="entry name" value="GGDEF"/>
    <property type="match status" value="1"/>
</dbReference>
<dbReference type="InterPro" id="IPR043128">
    <property type="entry name" value="Rev_trsase/Diguanyl_cyclase"/>
</dbReference>
<dbReference type="RefSeq" id="WP_221251340.1">
    <property type="nucleotide sequence ID" value="NZ_AP024355.1"/>
</dbReference>
<keyword evidence="6" id="KW-1185">Reference proteome</keyword>
<dbReference type="PROSITE" id="PS50887">
    <property type="entry name" value="GGDEF"/>
    <property type="match status" value="1"/>
</dbReference>
<evidence type="ECO:0000259" key="1">
    <source>
        <dbReference type="PROSITE" id="PS50112"/>
    </source>
</evidence>
<dbReference type="InterPro" id="IPR001610">
    <property type="entry name" value="PAC"/>
</dbReference>
<evidence type="ECO:0000259" key="2">
    <source>
        <dbReference type="PROSITE" id="PS50113"/>
    </source>
</evidence>
<dbReference type="PANTHER" id="PTHR44757">
    <property type="entry name" value="DIGUANYLATE CYCLASE DGCP"/>
    <property type="match status" value="1"/>
</dbReference>
<feature type="domain" description="EAL" evidence="3">
    <location>
        <begin position="370"/>
        <end position="624"/>
    </location>
</feature>
<protein>
    <recommendedName>
        <fullName evidence="7">Diguanylate cyclase/phosphodiesterase with PAS/PAC sensor(S)</fullName>
    </recommendedName>
</protein>
<dbReference type="EMBL" id="AP024355">
    <property type="protein sequence ID" value="BCR03904.1"/>
    <property type="molecule type" value="Genomic_DNA"/>
</dbReference>
<organism evidence="5 6">
    <name type="scientific">Desulfuromonas versatilis</name>
    <dbReference type="NCBI Taxonomy" id="2802975"/>
    <lineage>
        <taxon>Bacteria</taxon>
        <taxon>Pseudomonadati</taxon>
        <taxon>Thermodesulfobacteriota</taxon>
        <taxon>Desulfuromonadia</taxon>
        <taxon>Desulfuromonadales</taxon>
        <taxon>Desulfuromonadaceae</taxon>
        <taxon>Desulfuromonas</taxon>
    </lineage>
</organism>
<dbReference type="CDD" id="cd01948">
    <property type="entry name" value="EAL"/>
    <property type="match status" value="1"/>
</dbReference>
<dbReference type="InterPro" id="IPR000700">
    <property type="entry name" value="PAS-assoc_C"/>
</dbReference>
<evidence type="ECO:0000313" key="6">
    <source>
        <dbReference type="Proteomes" id="UP001319827"/>
    </source>
</evidence>
<dbReference type="NCBIfam" id="TIGR00229">
    <property type="entry name" value="sensory_box"/>
    <property type="match status" value="1"/>
</dbReference>
<evidence type="ECO:0000259" key="3">
    <source>
        <dbReference type="PROSITE" id="PS50883"/>
    </source>
</evidence>
<dbReference type="PROSITE" id="PS50113">
    <property type="entry name" value="PAC"/>
    <property type="match status" value="1"/>
</dbReference>
<dbReference type="SMART" id="SM00091">
    <property type="entry name" value="PAS"/>
    <property type="match status" value="1"/>
</dbReference>
<sequence>MRKHLICLLLCSLAGGLFFSLPTMVQGLAQENLPPGESVVAALALGGLGGPLLYLWRRLANRPNGQELEAARHFRELYQRTPVMLHSIDAGGRLVSVSDCWLETLGYRREEVIGHPLTEFMTEGSRQTAETLTLPELFTTGQVKDVACQLVKKHGEVIDALLSAVAERDRGGNIRRSLAVVTDVTERRRSEQEIEKLAYYDTLTGLPNRSLFQDRLSQAMAQAHREGAGVGLMFLDLDRFKSINDTLGHATGDRLLQVVANRLKKCVREGDTVARLGGDEFVIISTDFTHHQDPVAFAKRLLRVVGQPVQFDGREFVTTASIGIAIYPNDGADVSTLIGNADFAMYHAKELGRNTYQFFSAEMNARALEKLNLETSLRQALKRGELFLVYQPQLDLASGRITGVEALARWRHPEKGLIPPEKFIPIAEETGLILPLGEWVLRTACAQARAWQAAGVPGLRIAVNVSARQFNHPEFLETVERILQETGLDPNLLELELTESIVMENVQDAIMTLTDLKVRNIHLAIDDFGTGYSSLTYLKHFPIDRIKIAQEFVRDIPNDADDAAIVEAILAMAGSLNLEVIAEGVERKDQLGFLHQRRCKEMQGYYFARPMPAEQLAEIFSRGLAREPACLYEG</sequence>
<dbReference type="InterPro" id="IPR029787">
    <property type="entry name" value="Nucleotide_cyclase"/>
</dbReference>
<feature type="domain" description="PAC" evidence="2">
    <location>
        <begin position="144"/>
        <end position="196"/>
    </location>
</feature>
<dbReference type="InterPro" id="IPR001633">
    <property type="entry name" value="EAL_dom"/>
</dbReference>
<dbReference type="InterPro" id="IPR035919">
    <property type="entry name" value="EAL_sf"/>
</dbReference>
<reference evidence="5 6" key="1">
    <citation type="journal article" date="2016" name="C (Basel)">
        <title>Selective Growth of and Electricity Production by Marine Exoelectrogenic Bacteria in Self-Aggregated Hydrogel of Microbially Reduced Graphene Oxide.</title>
        <authorList>
            <person name="Yoshida N."/>
            <person name="Goto Y."/>
            <person name="Miyata Y."/>
        </authorList>
    </citation>
    <scope>NUCLEOTIDE SEQUENCE [LARGE SCALE GENOMIC DNA]</scope>
    <source>
        <strain evidence="5 6">NIT-T3</strain>
    </source>
</reference>
<reference evidence="5 6" key="2">
    <citation type="journal article" date="2021" name="Int. J. Syst. Evol. Microbiol.">
        <title>Isolation and Polyphasic Characterization of Desulfuromonas versatilis sp. Nov., an Electrogenic Bacteria Capable of Versatile Metabolism Isolated from a Graphene Oxide-Reducing Enrichment Culture.</title>
        <authorList>
            <person name="Xie L."/>
            <person name="Yoshida N."/>
            <person name="Ishii S."/>
            <person name="Meng L."/>
        </authorList>
    </citation>
    <scope>NUCLEOTIDE SEQUENCE [LARGE SCALE GENOMIC DNA]</scope>
    <source>
        <strain evidence="5 6">NIT-T3</strain>
    </source>
</reference>
<dbReference type="SMART" id="SM00267">
    <property type="entry name" value="GGDEF"/>
    <property type="match status" value="1"/>
</dbReference>
<feature type="domain" description="GGDEF" evidence="4">
    <location>
        <begin position="228"/>
        <end position="361"/>
    </location>
</feature>
<evidence type="ECO:0000313" key="5">
    <source>
        <dbReference type="EMBL" id="BCR03904.1"/>
    </source>
</evidence>
<feature type="domain" description="PAS" evidence="1">
    <location>
        <begin position="70"/>
        <end position="141"/>
    </location>
</feature>
<dbReference type="InterPro" id="IPR035965">
    <property type="entry name" value="PAS-like_dom_sf"/>
</dbReference>
<dbReference type="InterPro" id="IPR000160">
    <property type="entry name" value="GGDEF_dom"/>
</dbReference>
<dbReference type="Pfam" id="PF00563">
    <property type="entry name" value="EAL"/>
    <property type="match status" value="1"/>
</dbReference>
<dbReference type="Gene3D" id="3.30.450.20">
    <property type="entry name" value="PAS domain"/>
    <property type="match status" value="1"/>
</dbReference>
<dbReference type="SUPFAM" id="SSF55073">
    <property type="entry name" value="Nucleotide cyclase"/>
    <property type="match status" value="1"/>
</dbReference>
<evidence type="ECO:0000259" key="4">
    <source>
        <dbReference type="PROSITE" id="PS50887"/>
    </source>
</evidence>
<dbReference type="CDD" id="cd00130">
    <property type="entry name" value="PAS"/>
    <property type="match status" value="1"/>
</dbReference>
<gene>
    <name evidence="5" type="ORF">DESUT3_09730</name>
</gene>
<proteinExistence type="predicted"/>
<dbReference type="InterPro" id="IPR052155">
    <property type="entry name" value="Biofilm_reg_signaling"/>
</dbReference>
<dbReference type="CDD" id="cd01949">
    <property type="entry name" value="GGDEF"/>
    <property type="match status" value="1"/>
</dbReference>
<dbReference type="SUPFAM" id="SSF141868">
    <property type="entry name" value="EAL domain-like"/>
    <property type="match status" value="1"/>
</dbReference>
<name>A0ABN6DXF9_9BACT</name>
<dbReference type="Proteomes" id="UP001319827">
    <property type="component" value="Chromosome"/>
</dbReference>
<dbReference type="SMART" id="SM00052">
    <property type="entry name" value="EAL"/>
    <property type="match status" value="1"/>
</dbReference>
<dbReference type="Gene3D" id="3.20.20.450">
    <property type="entry name" value="EAL domain"/>
    <property type="match status" value="1"/>
</dbReference>
<accession>A0ABN6DXF9</accession>
<dbReference type="SMART" id="SM00086">
    <property type="entry name" value="PAC"/>
    <property type="match status" value="1"/>
</dbReference>